<proteinExistence type="predicted"/>
<name>X1KI08_9ZZZZ</name>
<sequence length="36" mass="4222">INDDDIQELTVTSANIGFSRTYRKILKKIQKVKNDR</sequence>
<protein>
    <submittedName>
        <fullName evidence="1">Uncharacterized protein</fullName>
    </submittedName>
</protein>
<dbReference type="AlphaFoldDB" id="X1KI08"/>
<dbReference type="EMBL" id="BARU01036494">
    <property type="protein sequence ID" value="GAH89769.1"/>
    <property type="molecule type" value="Genomic_DNA"/>
</dbReference>
<reference evidence="1" key="1">
    <citation type="journal article" date="2014" name="Front. Microbiol.">
        <title>High frequency of phylogenetically diverse reductive dehalogenase-homologous genes in deep subseafloor sedimentary metagenomes.</title>
        <authorList>
            <person name="Kawai M."/>
            <person name="Futagami T."/>
            <person name="Toyoda A."/>
            <person name="Takaki Y."/>
            <person name="Nishi S."/>
            <person name="Hori S."/>
            <person name="Arai W."/>
            <person name="Tsubouchi T."/>
            <person name="Morono Y."/>
            <person name="Uchiyama I."/>
            <person name="Ito T."/>
            <person name="Fujiyama A."/>
            <person name="Inagaki F."/>
            <person name="Takami H."/>
        </authorList>
    </citation>
    <scope>NUCLEOTIDE SEQUENCE</scope>
    <source>
        <strain evidence="1">Expedition CK06-06</strain>
    </source>
</reference>
<feature type="non-terminal residue" evidence="1">
    <location>
        <position position="1"/>
    </location>
</feature>
<accession>X1KI08</accession>
<comment type="caution">
    <text evidence="1">The sequence shown here is derived from an EMBL/GenBank/DDBJ whole genome shotgun (WGS) entry which is preliminary data.</text>
</comment>
<organism evidence="1">
    <name type="scientific">marine sediment metagenome</name>
    <dbReference type="NCBI Taxonomy" id="412755"/>
    <lineage>
        <taxon>unclassified sequences</taxon>
        <taxon>metagenomes</taxon>
        <taxon>ecological metagenomes</taxon>
    </lineage>
</organism>
<gene>
    <name evidence="1" type="ORF">S03H2_56980</name>
</gene>
<evidence type="ECO:0000313" key="1">
    <source>
        <dbReference type="EMBL" id="GAH89769.1"/>
    </source>
</evidence>